<dbReference type="EMBL" id="JAEHOC010000078">
    <property type="protein sequence ID" value="KAG2423489.1"/>
    <property type="molecule type" value="Genomic_DNA"/>
</dbReference>
<dbReference type="Proteomes" id="UP000650467">
    <property type="component" value="Unassembled WGS sequence"/>
</dbReference>
<proteinExistence type="predicted"/>
<comment type="caution">
    <text evidence="1">The sequence shown here is derived from an EMBL/GenBank/DDBJ whole genome shotgun (WGS) entry which is preliminary data.</text>
</comment>
<dbReference type="AlphaFoldDB" id="A0A835SAR6"/>
<keyword evidence="2" id="KW-1185">Reference proteome</keyword>
<dbReference type="OrthoDB" id="540014at2759"/>
<organism evidence="1 2">
    <name type="scientific">Chlamydomonas incerta</name>
    <dbReference type="NCBI Taxonomy" id="51695"/>
    <lineage>
        <taxon>Eukaryota</taxon>
        <taxon>Viridiplantae</taxon>
        <taxon>Chlorophyta</taxon>
        <taxon>core chlorophytes</taxon>
        <taxon>Chlorophyceae</taxon>
        <taxon>CS clade</taxon>
        <taxon>Chlamydomonadales</taxon>
        <taxon>Chlamydomonadaceae</taxon>
        <taxon>Chlamydomonas</taxon>
    </lineage>
</organism>
<reference evidence="1" key="1">
    <citation type="journal article" date="2020" name="bioRxiv">
        <title>Comparative genomics of Chlamydomonas.</title>
        <authorList>
            <person name="Craig R.J."/>
            <person name="Hasan A.R."/>
            <person name="Ness R.W."/>
            <person name="Keightley P.D."/>
        </authorList>
    </citation>
    <scope>NUCLEOTIDE SEQUENCE</scope>
    <source>
        <strain evidence="1">SAG 7.73</strain>
    </source>
</reference>
<gene>
    <name evidence="1" type="ORF">HXX76_015237</name>
</gene>
<protein>
    <submittedName>
        <fullName evidence="1">Uncharacterized protein</fullName>
    </submittedName>
</protein>
<evidence type="ECO:0000313" key="1">
    <source>
        <dbReference type="EMBL" id="KAG2423489.1"/>
    </source>
</evidence>
<accession>A0A835SAR6</accession>
<evidence type="ECO:0000313" key="2">
    <source>
        <dbReference type="Proteomes" id="UP000650467"/>
    </source>
</evidence>
<sequence>MTSDSKDGSTGAACPNHAATNRRRCLSLFKDECTADRGCAWNLLWIHDNYAIADPVEARVEKINGGPTIFGACISTYMQDILIANFQSPNRSTHEFNYTAWTKVWRAPGGPEQDVGTCPFAMAQGAANSYSRTCRNFNSMVVHPEFNLPTIKGVAIENGTVDIQAGVDCVANGCYVASLSGPYMAASLNQPLKRGHFECVPLAGIYESFFLNQWTDGGVWTYLTECGQQYRRGTKEMCEAVKIKI</sequence>
<name>A0A835SAR6_CHLIN</name>